<dbReference type="PANTHER" id="PTHR41349:SF1">
    <property type="entry name" value="PROTEIN CBG08683"/>
    <property type="match status" value="1"/>
</dbReference>
<name>A0A5J4S378_9ZZZZ</name>
<accession>A0A5J4S378</accession>
<dbReference type="AlphaFoldDB" id="A0A5J4S378"/>
<sequence>MNKYNTVFLALISLLSVSCSKKAADLKVLQLNVWMQATMLPNAPQGVIDIIDQTDPDVVFLCELNAGTEPPFTHYLSEELRSRGKNYYADTHHAGNGILSKYELVNDSEPNLNLKYAVKSSIKVNNRTVILYSAHLDAGNYAAYLTRGYNPSAWSVKLETPVTDTDSIQKYSRLSKRNEGIEAVIADAKTEISKGHIVLIGGDFNEPSHLDWQADTKDLRDHRGVTFNWEVSTMLQQAGYTDSYRSLYLDVVTHPAITWPAGNKDAKLERLYYAPEADEQDRIDFVYYYPQAGVTVTDACLVGPKATINHGQMVTDDTQDNILEPTGIWPSDHKGNLVTLVINR</sequence>
<dbReference type="PROSITE" id="PS51257">
    <property type="entry name" value="PROKAR_LIPOPROTEIN"/>
    <property type="match status" value="1"/>
</dbReference>
<dbReference type="PANTHER" id="PTHR41349">
    <property type="match status" value="1"/>
</dbReference>
<proteinExistence type="predicted"/>
<protein>
    <recommendedName>
        <fullName evidence="1">Endonuclease/exonuclease/phosphatase domain-containing protein</fullName>
    </recommendedName>
</protein>
<dbReference type="GO" id="GO:0003824">
    <property type="term" value="F:catalytic activity"/>
    <property type="evidence" value="ECO:0007669"/>
    <property type="project" value="InterPro"/>
</dbReference>
<dbReference type="InterPro" id="IPR005135">
    <property type="entry name" value="Endo/exonuclease/phosphatase"/>
</dbReference>
<comment type="caution">
    <text evidence="2">The sequence shown here is derived from an EMBL/GenBank/DDBJ whole genome shotgun (WGS) entry which is preliminary data.</text>
</comment>
<feature type="domain" description="Endonuclease/exonuclease/phosphatase" evidence="1">
    <location>
        <begin position="29"/>
        <end position="333"/>
    </location>
</feature>
<dbReference type="EMBL" id="SNRY01000479">
    <property type="protein sequence ID" value="KAA6340172.1"/>
    <property type="molecule type" value="Genomic_DNA"/>
</dbReference>
<dbReference type="InterPro" id="IPR036691">
    <property type="entry name" value="Endo/exonu/phosph_ase_sf"/>
</dbReference>
<dbReference type="SUPFAM" id="SSF56219">
    <property type="entry name" value="DNase I-like"/>
    <property type="match status" value="1"/>
</dbReference>
<dbReference type="Gene3D" id="3.60.10.10">
    <property type="entry name" value="Endonuclease/exonuclease/phosphatase"/>
    <property type="match status" value="1"/>
</dbReference>
<dbReference type="Pfam" id="PF03372">
    <property type="entry name" value="Exo_endo_phos"/>
    <property type="match status" value="1"/>
</dbReference>
<organism evidence="2">
    <name type="scientific">termite gut metagenome</name>
    <dbReference type="NCBI Taxonomy" id="433724"/>
    <lineage>
        <taxon>unclassified sequences</taxon>
        <taxon>metagenomes</taxon>
        <taxon>organismal metagenomes</taxon>
    </lineage>
</organism>
<evidence type="ECO:0000259" key="1">
    <source>
        <dbReference type="Pfam" id="PF03372"/>
    </source>
</evidence>
<gene>
    <name evidence="2" type="ORF">EZS27_011942</name>
</gene>
<evidence type="ECO:0000313" key="2">
    <source>
        <dbReference type="EMBL" id="KAA6340172.1"/>
    </source>
</evidence>
<reference evidence="2" key="1">
    <citation type="submission" date="2019-03" db="EMBL/GenBank/DDBJ databases">
        <title>Single cell metagenomics reveals metabolic interactions within the superorganism composed of flagellate Streblomastix strix and complex community of Bacteroidetes bacteria on its surface.</title>
        <authorList>
            <person name="Treitli S.C."/>
            <person name="Kolisko M."/>
            <person name="Husnik F."/>
            <person name="Keeling P."/>
            <person name="Hampl V."/>
        </authorList>
    </citation>
    <scope>NUCLEOTIDE SEQUENCE</scope>
    <source>
        <strain evidence="2">STM</strain>
    </source>
</reference>